<keyword evidence="3" id="KW-1185">Reference proteome</keyword>
<feature type="region of interest" description="Disordered" evidence="1">
    <location>
        <begin position="89"/>
        <end position="119"/>
    </location>
</feature>
<feature type="compositionally biased region" description="Low complexity" evidence="1">
    <location>
        <begin position="90"/>
        <end position="101"/>
    </location>
</feature>
<reference evidence="2" key="2">
    <citation type="submission" date="2022-01" db="EMBL/GenBank/DDBJ databases">
        <authorList>
            <person name="Yamashiro T."/>
            <person name="Shiraishi A."/>
            <person name="Satake H."/>
            <person name="Nakayama K."/>
        </authorList>
    </citation>
    <scope>NUCLEOTIDE SEQUENCE</scope>
</reference>
<sequence>MVLLMAVSHPVEANLLLIETFPDHHVSVGGHAYLYQNDCFTSVDVFKPKTSSRKSKITLRHTHQLGWISAEDMDSESAHMVVASKVPMLKPKNGNTTPKTTVVEGVEKVIPPTTAKEKA</sequence>
<evidence type="ECO:0000256" key="1">
    <source>
        <dbReference type="SAM" id="MobiDB-lite"/>
    </source>
</evidence>
<accession>A0ABQ5BSL9</accession>
<organism evidence="2 3">
    <name type="scientific">Tanacetum coccineum</name>
    <dbReference type="NCBI Taxonomy" id="301880"/>
    <lineage>
        <taxon>Eukaryota</taxon>
        <taxon>Viridiplantae</taxon>
        <taxon>Streptophyta</taxon>
        <taxon>Embryophyta</taxon>
        <taxon>Tracheophyta</taxon>
        <taxon>Spermatophyta</taxon>
        <taxon>Magnoliopsida</taxon>
        <taxon>eudicotyledons</taxon>
        <taxon>Gunneridae</taxon>
        <taxon>Pentapetalae</taxon>
        <taxon>asterids</taxon>
        <taxon>campanulids</taxon>
        <taxon>Asterales</taxon>
        <taxon>Asteraceae</taxon>
        <taxon>Asteroideae</taxon>
        <taxon>Anthemideae</taxon>
        <taxon>Anthemidinae</taxon>
        <taxon>Tanacetum</taxon>
    </lineage>
</organism>
<proteinExistence type="predicted"/>
<reference evidence="2" key="1">
    <citation type="journal article" date="2022" name="Int. J. Mol. Sci.">
        <title>Draft Genome of Tanacetum Coccineum: Genomic Comparison of Closely Related Tanacetum-Family Plants.</title>
        <authorList>
            <person name="Yamashiro T."/>
            <person name="Shiraishi A."/>
            <person name="Nakayama K."/>
            <person name="Satake H."/>
        </authorList>
    </citation>
    <scope>NUCLEOTIDE SEQUENCE</scope>
</reference>
<dbReference type="Proteomes" id="UP001151760">
    <property type="component" value="Unassembled WGS sequence"/>
</dbReference>
<name>A0ABQ5BSL9_9ASTR</name>
<dbReference type="EMBL" id="BQNB010013595">
    <property type="protein sequence ID" value="GJT17871.1"/>
    <property type="molecule type" value="Genomic_DNA"/>
</dbReference>
<gene>
    <name evidence="2" type="ORF">Tco_0876577</name>
</gene>
<protein>
    <submittedName>
        <fullName evidence="2">Uncharacterized protein</fullName>
    </submittedName>
</protein>
<evidence type="ECO:0000313" key="2">
    <source>
        <dbReference type="EMBL" id="GJT17871.1"/>
    </source>
</evidence>
<comment type="caution">
    <text evidence="2">The sequence shown here is derived from an EMBL/GenBank/DDBJ whole genome shotgun (WGS) entry which is preliminary data.</text>
</comment>
<evidence type="ECO:0000313" key="3">
    <source>
        <dbReference type="Proteomes" id="UP001151760"/>
    </source>
</evidence>